<proteinExistence type="inferred from homology"/>
<gene>
    <name evidence="8" type="ORF">TcWFU_005072</name>
</gene>
<feature type="transmembrane region" description="Helical" evidence="7">
    <location>
        <begin position="81"/>
        <end position="103"/>
    </location>
</feature>
<evidence type="ECO:0000256" key="6">
    <source>
        <dbReference type="RuleBase" id="RU368039"/>
    </source>
</evidence>
<evidence type="ECO:0000256" key="4">
    <source>
        <dbReference type="ARBA" id="ARBA00023128"/>
    </source>
</evidence>
<evidence type="ECO:0000313" key="8">
    <source>
        <dbReference type="EMBL" id="KAL5110344.1"/>
    </source>
</evidence>
<keyword evidence="5 6" id="KW-0143">Chaperone</keyword>
<protein>
    <recommendedName>
        <fullName evidence="6">Succinate dehydrogenase assembly factor 3</fullName>
        <shortName evidence="6">SDH assembly factor 3</shortName>
        <shortName evidence="6">SDHAF3</shortName>
    </recommendedName>
</protein>
<accession>A0ABR4QKX9</accession>
<comment type="subcellular location">
    <subcellularLocation>
        <location evidence="1 6">Mitochondrion matrix</location>
    </subcellularLocation>
</comment>
<name>A0ABR4QKX9_9CEST</name>
<keyword evidence="7" id="KW-0472">Membrane</keyword>
<evidence type="ECO:0000256" key="7">
    <source>
        <dbReference type="SAM" id="Phobius"/>
    </source>
</evidence>
<keyword evidence="4 6" id="KW-0496">Mitochondrion</keyword>
<evidence type="ECO:0000256" key="1">
    <source>
        <dbReference type="ARBA" id="ARBA00004305"/>
    </source>
</evidence>
<dbReference type="InterPro" id="IPR008381">
    <property type="entry name" value="SDHAF3/Sdh7"/>
</dbReference>
<keyword evidence="7" id="KW-0812">Transmembrane</keyword>
<evidence type="ECO:0000256" key="2">
    <source>
        <dbReference type="ARBA" id="ARBA00006020"/>
    </source>
</evidence>
<dbReference type="PANTHER" id="PTHR13137:SF6">
    <property type="entry name" value="SUCCINATE DEHYDROGENASE ASSEMBLY FACTOR 3, MITOCHONDRIAL"/>
    <property type="match status" value="1"/>
</dbReference>
<reference evidence="8 9" key="1">
    <citation type="journal article" date="2022" name="Front. Cell. Infect. Microbiol.">
        <title>The Genomes of Two Strains of Taenia crassiceps the Animal Model for the Study of Human Cysticercosis.</title>
        <authorList>
            <person name="Bobes R.J."/>
            <person name="Estrada K."/>
            <person name="Rios-Valencia D.G."/>
            <person name="Calderon-Gallegos A."/>
            <person name="de la Torre P."/>
            <person name="Carrero J.C."/>
            <person name="Sanchez-Flores A."/>
            <person name="Laclette J.P."/>
        </authorList>
    </citation>
    <scope>NUCLEOTIDE SEQUENCE [LARGE SCALE GENOMIC DNA]</scope>
    <source>
        <strain evidence="8">WFUcys</strain>
    </source>
</reference>
<comment type="caution">
    <text evidence="8">The sequence shown here is derived from an EMBL/GenBank/DDBJ whole genome shotgun (WGS) entry which is preliminary data.</text>
</comment>
<evidence type="ECO:0000256" key="3">
    <source>
        <dbReference type="ARBA" id="ARBA00022946"/>
    </source>
</evidence>
<comment type="function">
    <text evidence="6">Plays an essential role in the assembly of succinate dehydrogenase (SDH), an enzyme complex (also referred to as respiratory complex II) that is a component of both the tricarboxylic acid (TCA) cycle and the mitochondrial electron transport chain, and which couples the oxidation of succinate to fumarate with the reduction of ubiquinone (coenzyme Q) to ubiquinol. Promotes maturation of the iron-sulfur protein subunit of the SDH catalytic dimer, protecting it from the deleterious effects of oxidants. May act together with SDHAF1.</text>
</comment>
<keyword evidence="3" id="KW-0809">Transit peptide</keyword>
<dbReference type="EMBL" id="JAKROA010000002">
    <property type="protein sequence ID" value="KAL5110344.1"/>
    <property type="molecule type" value="Genomic_DNA"/>
</dbReference>
<evidence type="ECO:0000256" key="5">
    <source>
        <dbReference type="ARBA" id="ARBA00023186"/>
    </source>
</evidence>
<keyword evidence="7" id="KW-1133">Transmembrane helix</keyword>
<sequence>MILRTHKALPPELRELGDRYVREEFKKHKNCDSSYVGPFMMEWTRSFTAWVNRTPQKVNPHSDYLFSYRAATPNCIFNSDVFHFTHLLVSLHLCFLYILYSLLVS</sequence>
<organism evidence="8 9">
    <name type="scientific">Taenia crassiceps</name>
    <dbReference type="NCBI Taxonomy" id="6207"/>
    <lineage>
        <taxon>Eukaryota</taxon>
        <taxon>Metazoa</taxon>
        <taxon>Spiralia</taxon>
        <taxon>Lophotrochozoa</taxon>
        <taxon>Platyhelminthes</taxon>
        <taxon>Cestoda</taxon>
        <taxon>Eucestoda</taxon>
        <taxon>Cyclophyllidea</taxon>
        <taxon>Taeniidae</taxon>
        <taxon>Taenia</taxon>
    </lineage>
</organism>
<keyword evidence="9" id="KW-1185">Reference proteome</keyword>
<dbReference type="Proteomes" id="UP001651158">
    <property type="component" value="Unassembled WGS sequence"/>
</dbReference>
<dbReference type="PANTHER" id="PTHR13137">
    <property type="entry name" value="DC11 ACN9 HOMOLOG"/>
    <property type="match status" value="1"/>
</dbReference>
<comment type="similarity">
    <text evidence="2 6">Belongs to the complex I LYR family. SDHAF3 subfamily.</text>
</comment>
<evidence type="ECO:0000313" key="9">
    <source>
        <dbReference type="Proteomes" id="UP001651158"/>
    </source>
</evidence>
<comment type="subunit">
    <text evidence="6">Interacts with the iron-sulfur protein subunit within the SDH catalytic dimer.</text>
</comment>
<dbReference type="Pfam" id="PF13233">
    <property type="entry name" value="Complex1_LYR_2"/>
    <property type="match status" value="1"/>
</dbReference>
<dbReference type="CDD" id="cd20270">
    <property type="entry name" value="Complex1_LYR_SDHAF3_LYRM10"/>
    <property type="match status" value="1"/>
</dbReference>